<keyword evidence="1" id="KW-0614">Plasmid</keyword>
<dbReference type="HOGENOM" id="CLU_1433949_0_0_4"/>
<evidence type="ECO:0000313" key="1">
    <source>
        <dbReference type="EMBL" id="ABM39719.1"/>
    </source>
</evidence>
<dbReference type="InterPro" id="IPR053841">
    <property type="entry name" value="MksE"/>
</dbReference>
<accession>A1VVP1</accession>
<dbReference type="Proteomes" id="UP000000644">
    <property type="component" value="Plasmid pPNAP02"/>
</dbReference>
<dbReference type="KEGG" id="pna:Pnap_4442"/>
<dbReference type="AlphaFoldDB" id="A1VVP1"/>
<name>A1VVP1_POLNA</name>
<organism evidence="1 2">
    <name type="scientific">Polaromonas naphthalenivorans (strain CJ2)</name>
    <dbReference type="NCBI Taxonomy" id="365044"/>
    <lineage>
        <taxon>Bacteria</taxon>
        <taxon>Pseudomonadati</taxon>
        <taxon>Pseudomonadota</taxon>
        <taxon>Betaproteobacteria</taxon>
        <taxon>Burkholderiales</taxon>
        <taxon>Comamonadaceae</taxon>
        <taxon>Polaromonas</taxon>
    </lineage>
</organism>
<geneLocation type="plasmid" evidence="1 2">
    <name>pPNAP02</name>
</geneLocation>
<dbReference type="OrthoDB" id="5567958at2"/>
<dbReference type="eggNOG" id="ENOG502ZADQ">
    <property type="taxonomic scope" value="Bacteria"/>
</dbReference>
<evidence type="ECO:0000313" key="2">
    <source>
        <dbReference type="Proteomes" id="UP000000644"/>
    </source>
</evidence>
<proteinExistence type="predicted"/>
<protein>
    <submittedName>
        <fullName evidence="1">Uncharacterized protein</fullName>
    </submittedName>
</protein>
<dbReference type="EMBL" id="CP000531">
    <property type="protein sequence ID" value="ABM39719.1"/>
    <property type="molecule type" value="Genomic_DNA"/>
</dbReference>
<keyword evidence="2" id="KW-1185">Reference proteome</keyword>
<dbReference type="RefSeq" id="WP_011798246.1">
    <property type="nucleotide sequence ID" value="NC_008758.1"/>
</dbReference>
<reference evidence="2" key="1">
    <citation type="journal article" date="2009" name="Environ. Microbiol.">
        <title>The genome of Polaromonas naphthalenivorans strain CJ2, isolated from coal tar-contaminated sediment, reveals physiological and metabolic versatility and evolution through extensive horizontal gene transfer.</title>
        <authorList>
            <person name="Yagi J.M."/>
            <person name="Sims D."/>
            <person name="Brettin T."/>
            <person name="Bruce D."/>
            <person name="Madsen E.L."/>
        </authorList>
    </citation>
    <scope>NUCLEOTIDE SEQUENCE [LARGE SCALE GENOMIC DNA]</scope>
    <source>
        <strain evidence="2">CJ2</strain>
        <plasmid evidence="2">Plasmid pPNAP02</plasmid>
    </source>
</reference>
<dbReference type="Pfam" id="PF21980">
    <property type="entry name" value="MksE"/>
    <property type="match status" value="1"/>
</dbReference>
<gene>
    <name evidence="1" type="ordered locus">Pnap_4442</name>
</gene>
<sequence>MTAPLYLHKLPLLGDLFAFLNSGKHLNRMAEPQLWAELEREQDAYQRLFVSLGSALRIDARGFAWFHVDDASSNVSKTTRQLALLFMLIFEFQADLGLHLGRFTDWLVDGALLDALLEKNRLLLEAEGLGEREQLEPLLRTASNYGFATSEGSSGWRILPAVFRYLDRFEALTRTASQNEEVIPQPPATKEVA</sequence>